<comment type="caution">
    <text evidence="2">The sequence shown here is derived from an EMBL/GenBank/DDBJ whole genome shotgun (WGS) entry which is preliminary data.</text>
</comment>
<gene>
    <name evidence="2" type="ORF">ILYODFUR_004714</name>
</gene>
<evidence type="ECO:0000256" key="1">
    <source>
        <dbReference type="SAM" id="MobiDB-lite"/>
    </source>
</evidence>
<reference evidence="2 3" key="1">
    <citation type="submission" date="2021-06" db="EMBL/GenBank/DDBJ databases">
        <authorList>
            <person name="Palmer J.M."/>
        </authorList>
    </citation>
    <scope>NUCLEOTIDE SEQUENCE [LARGE SCALE GENOMIC DNA]</scope>
    <source>
        <strain evidence="3">if_2019</strain>
        <tissue evidence="2">Muscle</tissue>
    </source>
</reference>
<name>A0ABV0VB44_9TELE</name>
<proteinExistence type="predicted"/>
<keyword evidence="3" id="KW-1185">Reference proteome</keyword>
<feature type="region of interest" description="Disordered" evidence="1">
    <location>
        <begin position="82"/>
        <end position="104"/>
    </location>
</feature>
<feature type="region of interest" description="Disordered" evidence="1">
    <location>
        <begin position="31"/>
        <end position="56"/>
    </location>
</feature>
<accession>A0ABV0VB44</accession>
<sequence>MLLSVGRPLSISTQHHQLPVPHREMSWGGVGIGSVFADPTRGGGGGGRGRREEEELKDGQQHWSFLFPGICNCSSCWIPPVADPSQGPAEAPNSPTGLPGIPKWWSKCRSTPRMDISI</sequence>
<protein>
    <submittedName>
        <fullName evidence="2">Uncharacterized protein</fullName>
    </submittedName>
</protein>
<dbReference type="Proteomes" id="UP001482620">
    <property type="component" value="Unassembled WGS sequence"/>
</dbReference>
<organism evidence="2 3">
    <name type="scientific">Ilyodon furcidens</name>
    <name type="common">goldbreast splitfin</name>
    <dbReference type="NCBI Taxonomy" id="33524"/>
    <lineage>
        <taxon>Eukaryota</taxon>
        <taxon>Metazoa</taxon>
        <taxon>Chordata</taxon>
        <taxon>Craniata</taxon>
        <taxon>Vertebrata</taxon>
        <taxon>Euteleostomi</taxon>
        <taxon>Actinopterygii</taxon>
        <taxon>Neopterygii</taxon>
        <taxon>Teleostei</taxon>
        <taxon>Neoteleostei</taxon>
        <taxon>Acanthomorphata</taxon>
        <taxon>Ovalentaria</taxon>
        <taxon>Atherinomorphae</taxon>
        <taxon>Cyprinodontiformes</taxon>
        <taxon>Goodeidae</taxon>
        <taxon>Ilyodon</taxon>
    </lineage>
</organism>
<dbReference type="EMBL" id="JAHRIQ010104531">
    <property type="protein sequence ID" value="MEQ2254537.1"/>
    <property type="molecule type" value="Genomic_DNA"/>
</dbReference>
<evidence type="ECO:0000313" key="3">
    <source>
        <dbReference type="Proteomes" id="UP001482620"/>
    </source>
</evidence>
<evidence type="ECO:0000313" key="2">
    <source>
        <dbReference type="EMBL" id="MEQ2254537.1"/>
    </source>
</evidence>